<reference evidence="2 3" key="1">
    <citation type="journal article" date="2024" name="BMC Genomics">
        <title>De novo assembly and annotation of Popillia japonica's genome with initial clues to its potential as an invasive pest.</title>
        <authorList>
            <person name="Cucini C."/>
            <person name="Boschi S."/>
            <person name="Funari R."/>
            <person name="Cardaioli E."/>
            <person name="Iannotti N."/>
            <person name="Marturano G."/>
            <person name="Paoli F."/>
            <person name="Bruttini M."/>
            <person name="Carapelli A."/>
            <person name="Frati F."/>
            <person name="Nardi F."/>
        </authorList>
    </citation>
    <scope>NUCLEOTIDE SEQUENCE [LARGE SCALE GENOMIC DNA]</scope>
    <source>
        <strain evidence="2">DMR45628</strain>
    </source>
</reference>
<dbReference type="AlphaFoldDB" id="A0AAW1N6T2"/>
<feature type="compositionally biased region" description="Basic and acidic residues" evidence="1">
    <location>
        <begin position="104"/>
        <end position="129"/>
    </location>
</feature>
<organism evidence="2 3">
    <name type="scientific">Popillia japonica</name>
    <name type="common">Japanese beetle</name>
    <dbReference type="NCBI Taxonomy" id="7064"/>
    <lineage>
        <taxon>Eukaryota</taxon>
        <taxon>Metazoa</taxon>
        <taxon>Ecdysozoa</taxon>
        <taxon>Arthropoda</taxon>
        <taxon>Hexapoda</taxon>
        <taxon>Insecta</taxon>
        <taxon>Pterygota</taxon>
        <taxon>Neoptera</taxon>
        <taxon>Endopterygota</taxon>
        <taxon>Coleoptera</taxon>
        <taxon>Polyphaga</taxon>
        <taxon>Scarabaeiformia</taxon>
        <taxon>Scarabaeidae</taxon>
        <taxon>Rutelinae</taxon>
        <taxon>Popillia</taxon>
    </lineage>
</organism>
<evidence type="ECO:0000256" key="1">
    <source>
        <dbReference type="SAM" id="MobiDB-lite"/>
    </source>
</evidence>
<dbReference type="Proteomes" id="UP001458880">
    <property type="component" value="Unassembled WGS sequence"/>
</dbReference>
<gene>
    <name evidence="2" type="ORF">QE152_g2005</name>
</gene>
<accession>A0AAW1N6T2</accession>
<evidence type="ECO:0000313" key="3">
    <source>
        <dbReference type="Proteomes" id="UP001458880"/>
    </source>
</evidence>
<feature type="compositionally biased region" description="Basic and acidic residues" evidence="1">
    <location>
        <begin position="62"/>
        <end position="77"/>
    </location>
</feature>
<evidence type="ECO:0000313" key="2">
    <source>
        <dbReference type="EMBL" id="KAK9753482.1"/>
    </source>
</evidence>
<feature type="region of interest" description="Disordered" evidence="1">
    <location>
        <begin position="1"/>
        <end position="51"/>
    </location>
</feature>
<dbReference type="EMBL" id="JASPKY010000013">
    <property type="protein sequence ID" value="KAK9753482.1"/>
    <property type="molecule type" value="Genomic_DNA"/>
</dbReference>
<name>A0AAW1N6T2_POPJA</name>
<sequence>MAQQEHKLQSESKEGRTTLDKDIHMYILREARNRPQEIGGAKDKEGRTTLDKDIHMYILREARNRPQEIGGAKDPKKINPKKQLQNWEMVKYPGTTKSLQIHGAEAENDKKQASYEDLEKERIDEENKVTTKQKPRMTVSGKAAGICCRMKPETWTELNNFVHE</sequence>
<protein>
    <submittedName>
        <fullName evidence="2">Uncharacterized protein</fullName>
    </submittedName>
</protein>
<keyword evidence="3" id="KW-1185">Reference proteome</keyword>
<proteinExistence type="predicted"/>
<comment type="caution">
    <text evidence="2">The sequence shown here is derived from an EMBL/GenBank/DDBJ whole genome shotgun (WGS) entry which is preliminary data.</text>
</comment>
<feature type="region of interest" description="Disordered" evidence="1">
    <location>
        <begin position="62"/>
        <end position="81"/>
    </location>
</feature>
<feature type="region of interest" description="Disordered" evidence="1">
    <location>
        <begin position="103"/>
        <end position="142"/>
    </location>
</feature>